<evidence type="ECO:0000313" key="1">
    <source>
        <dbReference type="EMBL" id="KKU12421.1"/>
    </source>
</evidence>
<dbReference type="AlphaFoldDB" id="A0A0G1MVT6"/>
<accession>A0A0G1MVT6</accession>
<protein>
    <submittedName>
        <fullName evidence="1">Uncharacterized protein</fullName>
    </submittedName>
</protein>
<reference evidence="1 2" key="1">
    <citation type="journal article" date="2015" name="Nature">
        <title>rRNA introns, odd ribosomes, and small enigmatic genomes across a large radiation of phyla.</title>
        <authorList>
            <person name="Brown C.T."/>
            <person name="Hug L.A."/>
            <person name="Thomas B.C."/>
            <person name="Sharon I."/>
            <person name="Castelle C.J."/>
            <person name="Singh A."/>
            <person name="Wilkins M.J."/>
            <person name="Williams K.H."/>
            <person name="Banfield J.F."/>
        </authorList>
    </citation>
    <scope>NUCLEOTIDE SEQUENCE [LARGE SCALE GENOMIC DNA]</scope>
</reference>
<organism evidence="1 2">
    <name type="scientific">Candidatus Woesebacteria bacterium GW2011_GWA1_45_8</name>
    <dbReference type="NCBI Taxonomy" id="1618559"/>
    <lineage>
        <taxon>Bacteria</taxon>
        <taxon>Candidatus Woeseibacteriota</taxon>
    </lineage>
</organism>
<name>A0A0G1MVT6_9BACT</name>
<comment type="caution">
    <text evidence="1">The sequence shown here is derived from an EMBL/GenBank/DDBJ whole genome shotgun (WGS) entry which is preliminary data.</text>
</comment>
<dbReference type="Proteomes" id="UP000034653">
    <property type="component" value="Unassembled WGS sequence"/>
</dbReference>
<sequence length="91" mass="10292">MERLKGFRQELRNDMGRMYLELGGLSNPEKVAVVAPIALQDVAIRASHELGTAGLAEIDRVVDEVVRRRTLIQESPAYKTGYQKIKNRRVV</sequence>
<proteinExistence type="predicted"/>
<gene>
    <name evidence="1" type="ORF">UX19_C0001G0025</name>
</gene>
<evidence type="ECO:0000313" key="2">
    <source>
        <dbReference type="Proteomes" id="UP000034653"/>
    </source>
</evidence>
<dbReference type="EMBL" id="LCLG01000001">
    <property type="protein sequence ID" value="KKU12421.1"/>
    <property type="molecule type" value="Genomic_DNA"/>
</dbReference>